<sequence length="262" mass="28699">MNIVVCIKQVPDTTEIKIDPVKNTLIRTGVPSIMNPYDKHALEQALKLKEEYGGTVTIISMGPDQAKAVLREGLAMGADKAYLVTDRAFGGSDTYATSYILSQAIKKLGEFDLILGGVMAIDGDTGQTAPSMAEHLGITRITFVLDIKMEGDKVIVKRKLEEGTEILETKLPLLCTSPKESNKVRYRTIKGVMDAMKADIQEIHFADLPEIDSTKIGLKGSPTRVKATFTPKRQANCEMMEVKDPQETAKVLVGKLMEGKIL</sequence>
<dbReference type="EMBL" id="JAEEGC010000144">
    <property type="protein sequence ID" value="MBV7275968.1"/>
    <property type="molecule type" value="Genomic_DNA"/>
</dbReference>
<feature type="domain" description="Electron transfer flavoprotein alpha/beta-subunit N-terminal" evidence="2">
    <location>
        <begin position="22"/>
        <end position="212"/>
    </location>
</feature>
<dbReference type="GO" id="GO:0009055">
    <property type="term" value="F:electron transfer activity"/>
    <property type="evidence" value="ECO:0007669"/>
    <property type="project" value="InterPro"/>
</dbReference>
<dbReference type="AlphaFoldDB" id="A0A949U3W1"/>
<keyword evidence="4" id="KW-1185">Reference proteome</keyword>
<dbReference type="InterPro" id="IPR033948">
    <property type="entry name" value="ETF_beta_N"/>
</dbReference>
<dbReference type="PANTHER" id="PTHR21294">
    <property type="entry name" value="ELECTRON TRANSFER FLAVOPROTEIN BETA-SUBUNIT"/>
    <property type="match status" value="1"/>
</dbReference>
<accession>A0A949U3W1</accession>
<evidence type="ECO:0000313" key="3">
    <source>
        <dbReference type="EMBL" id="MBV7275968.1"/>
    </source>
</evidence>
<dbReference type="Proteomes" id="UP000694308">
    <property type="component" value="Unassembled WGS sequence"/>
</dbReference>
<dbReference type="PANTHER" id="PTHR21294:SF17">
    <property type="entry name" value="PROTEIN FIXA"/>
    <property type="match status" value="1"/>
</dbReference>
<organism evidence="3 4">
    <name type="scientific">Clostridium thailandense</name>
    <dbReference type="NCBI Taxonomy" id="2794346"/>
    <lineage>
        <taxon>Bacteria</taxon>
        <taxon>Bacillati</taxon>
        <taxon>Bacillota</taxon>
        <taxon>Clostridia</taxon>
        <taxon>Eubacteriales</taxon>
        <taxon>Clostridiaceae</taxon>
        <taxon>Clostridium</taxon>
    </lineage>
</organism>
<evidence type="ECO:0000313" key="4">
    <source>
        <dbReference type="Proteomes" id="UP000694308"/>
    </source>
</evidence>
<dbReference type="CDD" id="cd01714">
    <property type="entry name" value="ETF_beta"/>
    <property type="match status" value="1"/>
</dbReference>
<dbReference type="InterPro" id="IPR012255">
    <property type="entry name" value="ETF_b"/>
</dbReference>
<protein>
    <recommendedName>
        <fullName evidence="1">Electron transfer flavoprotein small subunit</fullName>
    </recommendedName>
</protein>
<evidence type="ECO:0000256" key="1">
    <source>
        <dbReference type="ARBA" id="ARBA00042002"/>
    </source>
</evidence>
<dbReference type="Pfam" id="PF01012">
    <property type="entry name" value="ETF"/>
    <property type="match status" value="1"/>
</dbReference>
<dbReference type="PIRSF" id="PIRSF000090">
    <property type="entry name" value="Beta-ETF"/>
    <property type="match status" value="1"/>
</dbReference>
<reference evidence="3" key="1">
    <citation type="submission" date="2020-12" db="EMBL/GenBank/DDBJ databases">
        <title>Clostridium thailandense sp. nov., a novel acetogenic bacterium isolated from peat land soil in Thailand.</title>
        <authorList>
            <person name="Chaikitkaew S."/>
            <person name="Birkeland N.K."/>
        </authorList>
    </citation>
    <scope>NUCLEOTIDE SEQUENCE</scope>
    <source>
        <strain evidence="3">PL3</strain>
    </source>
</reference>
<gene>
    <name evidence="3" type="ORF">I6U48_24035</name>
</gene>
<evidence type="ECO:0000259" key="2">
    <source>
        <dbReference type="SMART" id="SM00893"/>
    </source>
</evidence>
<dbReference type="SMART" id="SM00893">
    <property type="entry name" value="ETF"/>
    <property type="match status" value="1"/>
</dbReference>
<proteinExistence type="predicted"/>
<comment type="caution">
    <text evidence="3">The sequence shown here is derived from an EMBL/GenBank/DDBJ whole genome shotgun (WGS) entry which is preliminary data.</text>
</comment>
<name>A0A949U3W1_9CLOT</name>
<dbReference type="InterPro" id="IPR014730">
    <property type="entry name" value="ETF_a/b_N"/>
</dbReference>
<dbReference type="RefSeq" id="WP_218323014.1">
    <property type="nucleotide sequence ID" value="NZ_JAEEGC010000144.1"/>
</dbReference>